<dbReference type="InterPro" id="IPR050367">
    <property type="entry name" value="APC_superfamily"/>
</dbReference>
<dbReference type="KEGG" id="soh:D1869_09355"/>
<organism evidence="8 9">
    <name type="scientific">Sulfurisphaera ohwakuensis</name>
    <dbReference type="NCBI Taxonomy" id="69656"/>
    <lineage>
        <taxon>Archaea</taxon>
        <taxon>Thermoproteota</taxon>
        <taxon>Thermoprotei</taxon>
        <taxon>Sulfolobales</taxon>
        <taxon>Sulfolobaceae</taxon>
        <taxon>Sulfurisphaera</taxon>
    </lineage>
</organism>
<dbReference type="PANTHER" id="PTHR42770:SF7">
    <property type="entry name" value="MEMBRANE PROTEIN"/>
    <property type="match status" value="1"/>
</dbReference>
<feature type="transmembrane region" description="Helical" evidence="5">
    <location>
        <begin position="440"/>
        <end position="457"/>
    </location>
</feature>
<evidence type="ECO:0000313" key="10">
    <source>
        <dbReference type="Proteomes" id="UP000582213"/>
    </source>
</evidence>
<dbReference type="InterPro" id="IPR004841">
    <property type="entry name" value="AA-permease/SLC12A_dom"/>
</dbReference>
<dbReference type="OrthoDB" id="41965at2157"/>
<evidence type="ECO:0000256" key="3">
    <source>
        <dbReference type="ARBA" id="ARBA00022989"/>
    </source>
</evidence>
<dbReference type="GO" id="GO:0016020">
    <property type="term" value="C:membrane"/>
    <property type="evidence" value="ECO:0007669"/>
    <property type="project" value="UniProtKB-SubCell"/>
</dbReference>
<keyword evidence="3 5" id="KW-1133">Transmembrane helix</keyword>
<keyword evidence="4 5" id="KW-0472">Membrane</keyword>
<feature type="transmembrane region" description="Helical" evidence="5">
    <location>
        <begin position="242"/>
        <end position="262"/>
    </location>
</feature>
<dbReference type="PIRSF" id="PIRSF006060">
    <property type="entry name" value="AA_transporter"/>
    <property type="match status" value="1"/>
</dbReference>
<evidence type="ECO:0000256" key="5">
    <source>
        <dbReference type="SAM" id="Phobius"/>
    </source>
</evidence>
<feature type="transmembrane region" description="Helical" evidence="5">
    <location>
        <begin position="45"/>
        <end position="68"/>
    </location>
</feature>
<gene>
    <name evidence="8" type="ORF">D1869_09355</name>
    <name evidence="7" type="ORF">HNQ62_001376</name>
</gene>
<dbReference type="GO" id="GO:0055085">
    <property type="term" value="P:transmembrane transport"/>
    <property type="evidence" value="ECO:0007669"/>
    <property type="project" value="InterPro"/>
</dbReference>
<feature type="transmembrane region" description="Helical" evidence="5">
    <location>
        <begin position="401"/>
        <end position="420"/>
    </location>
</feature>
<proteinExistence type="predicted"/>
<feature type="domain" description="Amino acid permease/ SLC12A" evidence="6">
    <location>
        <begin position="38"/>
        <end position="399"/>
    </location>
</feature>
<dbReference type="AlphaFoldDB" id="A0A650CI77"/>
<comment type="subcellular location">
    <subcellularLocation>
        <location evidence="1">Membrane</location>
        <topology evidence="1">Multi-pass membrane protein</topology>
    </subcellularLocation>
</comment>
<reference evidence="7 10" key="2">
    <citation type="submission" date="2020-08" db="EMBL/GenBank/DDBJ databases">
        <title>Genomic Encyclopedia of Type Strains, Phase IV (KMG-IV): sequencing the most valuable type-strain genomes for metagenomic binning, comparative biology and taxonomic classification.</title>
        <authorList>
            <person name="Goeker M."/>
        </authorList>
    </citation>
    <scope>NUCLEOTIDE SEQUENCE [LARGE SCALE GENOMIC DNA]</scope>
    <source>
        <strain evidence="7 10">DSM 12421</strain>
    </source>
</reference>
<dbReference type="GeneID" id="42801448"/>
<dbReference type="Proteomes" id="UP000427373">
    <property type="component" value="Chromosome"/>
</dbReference>
<keyword evidence="9" id="KW-1185">Reference proteome</keyword>
<feature type="transmembrane region" description="Helical" evidence="5">
    <location>
        <begin position="210"/>
        <end position="230"/>
    </location>
</feature>
<dbReference type="Pfam" id="PF00324">
    <property type="entry name" value="AA_permease"/>
    <property type="match status" value="1"/>
</dbReference>
<dbReference type="EMBL" id="JACHFY010000005">
    <property type="protein sequence ID" value="MBB5253607.1"/>
    <property type="molecule type" value="Genomic_DNA"/>
</dbReference>
<sequence>MFLRKTSGLIKELNSLDITLLNLSFMGAIAGLNYPLFVASTIPNASWLLSVLLGALFTLPLVINYYLISVEYSRASADYIFVSRNLNGFGGVLMAVSLFMSFVMGFPVLSMLEVIYVVVPGLQSIGYVTNNQGLINLGNEILSTPTFLFVLTLFFTLVTLVLSLSVKVYFKAIRYLTFAEIISTILVIFSLFHFHEFYRDPKINLPQTLALTQIMILSYFAFINAPAYFASEVKKPRKGMRYGYFLSWFLNLLFSILIVISVEMTIGKSMYLQIESNGWNYPIIPNSLISFATISFPNKLVVILIVITSLSWYLLYAMQNFVMSSRLLFSMSFDRILPAFFADVWKGTPLKSLIFSFAISLIFSWIEVYEGYSVSFAIDGIWFILWSYLIVSIASIRKYRIIGILSSVSMLFTVIYTLYFGFSNPSFGNIIFTGNEVFDLLTILIPPVTAVIVYLVSKEYRKREGIRIEDIFKEIPPE</sequence>
<keyword evidence="2 5" id="KW-0812">Transmembrane</keyword>
<evidence type="ECO:0000313" key="8">
    <source>
        <dbReference type="EMBL" id="QGR17375.1"/>
    </source>
</evidence>
<dbReference type="Proteomes" id="UP000582213">
    <property type="component" value="Unassembled WGS sequence"/>
</dbReference>
<feature type="transmembrane region" description="Helical" evidence="5">
    <location>
        <begin position="372"/>
        <end position="394"/>
    </location>
</feature>
<dbReference type="RefSeq" id="WP_156014858.1">
    <property type="nucleotide sequence ID" value="NZ_CP045484.1"/>
</dbReference>
<evidence type="ECO:0000256" key="1">
    <source>
        <dbReference type="ARBA" id="ARBA00004141"/>
    </source>
</evidence>
<accession>A0A650CI77</accession>
<feature type="transmembrane region" description="Helical" evidence="5">
    <location>
        <begin position="89"/>
        <end position="112"/>
    </location>
</feature>
<protein>
    <submittedName>
        <fullName evidence="7">Amino acid transporter</fullName>
    </submittedName>
</protein>
<dbReference type="EMBL" id="CP045484">
    <property type="protein sequence ID" value="QGR17375.1"/>
    <property type="molecule type" value="Genomic_DNA"/>
</dbReference>
<dbReference type="Gene3D" id="1.20.1740.10">
    <property type="entry name" value="Amino acid/polyamine transporter I"/>
    <property type="match status" value="1"/>
</dbReference>
<name>A0A650CI77_SULOH</name>
<feature type="transmembrane region" description="Helical" evidence="5">
    <location>
        <begin position="146"/>
        <end position="166"/>
    </location>
</feature>
<evidence type="ECO:0000313" key="7">
    <source>
        <dbReference type="EMBL" id="MBB5253607.1"/>
    </source>
</evidence>
<feature type="transmembrane region" description="Helical" evidence="5">
    <location>
        <begin position="300"/>
        <end position="323"/>
    </location>
</feature>
<evidence type="ECO:0000313" key="9">
    <source>
        <dbReference type="Proteomes" id="UP000427373"/>
    </source>
</evidence>
<reference evidence="8 9" key="1">
    <citation type="submission" date="2019-10" db="EMBL/GenBank/DDBJ databases">
        <title>Genome Sequences from Six Type Strain Members of the Archaeal Family Sulfolobaceae: Acidianus ambivalens, Acidianus infernus, Metallosphaera prunae, Stygiolobus azoricus, Sulfolobus metallicus, and Sulfurisphaera ohwakuensis.</title>
        <authorList>
            <person name="Counts J.A."/>
            <person name="Kelly R.M."/>
        </authorList>
    </citation>
    <scope>NUCLEOTIDE SEQUENCE [LARGE SCALE GENOMIC DNA]</scope>
    <source>
        <strain evidence="8 9">TA-1</strain>
    </source>
</reference>
<feature type="transmembrane region" description="Helical" evidence="5">
    <location>
        <begin position="344"/>
        <end position="366"/>
    </location>
</feature>
<evidence type="ECO:0000256" key="4">
    <source>
        <dbReference type="ARBA" id="ARBA00023136"/>
    </source>
</evidence>
<evidence type="ECO:0000256" key="2">
    <source>
        <dbReference type="ARBA" id="ARBA00022692"/>
    </source>
</evidence>
<feature type="transmembrane region" description="Helical" evidence="5">
    <location>
        <begin position="20"/>
        <end position="39"/>
    </location>
</feature>
<evidence type="ECO:0000259" key="6">
    <source>
        <dbReference type="Pfam" id="PF00324"/>
    </source>
</evidence>
<feature type="transmembrane region" description="Helical" evidence="5">
    <location>
        <begin position="178"/>
        <end position="198"/>
    </location>
</feature>
<dbReference type="PANTHER" id="PTHR42770">
    <property type="entry name" value="AMINO ACID TRANSPORTER-RELATED"/>
    <property type="match status" value="1"/>
</dbReference>